<evidence type="ECO:0000313" key="4">
    <source>
        <dbReference type="EMBL" id="GHE05070.1"/>
    </source>
</evidence>
<feature type="region of interest" description="Disordered" evidence="3">
    <location>
        <begin position="189"/>
        <end position="249"/>
    </location>
</feature>
<dbReference type="PANTHER" id="PTHR31956:SF1">
    <property type="entry name" value="NON-SPECIFIC PHOSPHOLIPASE C1"/>
    <property type="match status" value="1"/>
</dbReference>
<dbReference type="Gene3D" id="3.40.720.10">
    <property type="entry name" value="Alkaline Phosphatase, subunit A"/>
    <property type="match status" value="1"/>
</dbReference>
<proteinExistence type="predicted"/>
<dbReference type="Pfam" id="PF04185">
    <property type="entry name" value="Phosphoesterase"/>
    <property type="match status" value="1"/>
</dbReference>
<evidence type="ECO:0000313" key="5">
    <source>
        <dbReference type="Proteomes" id="UP000655443"/>
    </source>
</evidence>
<evidence type="ECO:0000256" key="2">
    <source>
        <dbReference type="ARBA" id="ARBA00023026"/>
    </source>
</evidence>
<dbReference type="EMBL" id="BMVG01000008">
    <property type="protein sequence ID" value="GHE05070.1"/>
    <property type="molecule type" value="Genomic_DNA"/>
</dbReference>
<reference evidence="4" key="1">
    <citation type="journal article" date="2014" name="Int. J. Syst. Evol. Microbiol.">
        <title>Complete genome sequence of Corynebacterium casei LMG S-19264T (=DSM 44701T), isolated from a smear-ripened cheese.</title>
        <authorList>
            <consortium name="US DOE Joint Genome Institute (JGI-PGF)"/>
            <person name="Walter F."/>
            <person name="Albersmeier A."/>
            <person name="Kalinowski J."/>
            <person name="Ruckert C."/>
        </authorList>
    </citation>
    <scope>NUCLEOTIDE SEQUENCE</scope>
    <source>
        <strain evidence="4">JCM 4714</strain>
    </source>
</reference>
<gene>
    <name evidence="4" type="ORF">GCM10010339_39340</name>
</gene>
<comment type="caution">
    <text evidence="4">The sequence shown here is derived from an EMBL/GenBank/DDBJ whole genome shotgun (WGS) entry which is preliminary data.</text>
</comment>
<dbReference type="Proteomes" id="UP000655443">
    <property type="component" value="Unassembled WGS sequence"/>
</dbReference>
<sequence>MWKNTVFLLMYDENDGYFDHVIPPFPEPGTKDEFANGKPIGLGSRVPLWVVSLWSRGGWVNSQVFDHTSVLRFLERVTGVQEPNISDWRRTVSGDLTSCFDFSKPDYSIPGLPDTVALMAKADAGDSLPAVKIPDQQSMPAQEKGSRPHRALPYRPWADVRVERATGKVTCTLTHDGSVGYHFTVLPNIAQPSPARRSPSRRTRRAPMCGTPPSPTAATTSPCTAPTGSPAASAARSSARGRTMWRCRR</sequence>
<dbReference type="PANTHER" id="PTHR31956">
    <property type="entry name" value="NON-SPECIFIC PHOSPHOLIPASE C4-RELATED"/>
    <property type="match status" value="1"/>
</dbReference>
<evidence type="ECO:0000256" key="1">
    <source>
        <dbReference type="ARBA" id="ARBA00022801"/>
    </source>
</evidence>
<keyword evidence="1" id="KW-0378">Hydrolase</keyword>
<keyword evidence="5" id="KW-1185">Reference proteome</keyword>
<keyword evidence="2" id="KW-0843">Virulence</keyword>
<reference evidence="4" key="2">
    <citation type="submission" date="2020-09" db="EMBL/GenBank/DDBJ databases">
        <authorList>
            <person name="Sun Q."/>
            <person name="Ohkuma M."/>
        </authorList>
    </citation>
    <scope>NUCLEOTIDE SEQUENCE</scope>
    <source>
        <strain evidence="4">JCM 4714</strain>
    </source>
</reference>
<feature type="compositionally biased region" description="Low complexity" evidence="3">
    <location>
        <begin position="216"/>
        <end position="242"/>
    </location>
</feature>
<evidence type="ECO:0000256" key="3">
    <source>
        <dbReference type="SAM" id="MobiDB-lite"/>
    </source>
</evidence>
<organism evidence="4 5">
    <name type="scientific">Streptomyces alanosinicus</name>
    <dbReference type="NCBI Taxonomy" id="68171"/>
    <lineage>
        <taxon>Bacteria</taxon>
        <taxon>Bacillati</taxon>
        <taxon>Actinomycetota</taxon>
        <taxon>Actinomycetes</taxon>
        <taxon>Kitasatosporales</taxon>
        <taxon>Streptomycetaceae</taxon>
        <taxon>Streptomyces</taxon>
    </lineage>
</organism>
<name>A0A918YJ70_9ACTN</name>
<dbReference type="InterPro" id="IPR007312">
    <property type="entry name" value="Phosphoesterase"/>
</dbReference>
<dbReference type="AlphaFoldDB" id="A0A918YJ70"/>
<dbReference type="InterPro" id="IPR017850">
    <property type="entry name" value="Alkaline_phosphatase_core_sf"/>
</dbReference>
<evidence type="ECO:0008006" key="6">
    <source>
        <dbReference type="Google" id="ProtNLM"/>
    </source>
</evidence>
<protein>
    <recommendedName>
        <fullName evidence="6">Phospholipase C</fullName>
    </recommendedName>
</protein>
<accession>A0A918YJ70</accession>
<dbReference type="GO" id="GO:0042578">
    <property type="term" value="F:phosphoric ester hydrolase activity"/>
    <property type="evidence" value="ECO:0007669"/>
    <property type="project" value="UniProtKB-ARBA"/>
</dbReference>